<proteinExistence type="predicted"/>
<dbReference type="STRING" id="3983.A0A2C9VGQ0"/>
<feature type="compositionally biased region" description="Polar residues" evidence="1">
    <location>
        <begin position="102"/>
        <end position="133"/>
    </location>
</feature>
<reference evidence="4" key="1">
    <citation type="journal article" date="2016" name="Nat. Biotechnol.">
        <title>Sequencing wild and cultivated cassava and related species reveals extensive interspecific hybridization and genetic diversity.</title>
        <authorList>
            <person name="Bredeson J.V."/>
            <person name="Lyons J.B."/>
            <person name="Prochnik S.E."/>
            <person name="Wu G.A."/>
            <person name="Ha C.M."/>
            <person name="Edsinger-Gonzales E."/>
            <person name="Grimwood J."/>
            <person name="Schmutz J."/>
            <person name="Rabbi I.Y."/>
            <person name="Egesi C."/>
            <person name="Nauluvula P."/>
            <person name="Lebot V."/>
            <person name="Ndunguru J."/>
            <person name="Mkamilo G."/>
            <person name="Bart R.S."/>
            <person name="Setter T.L."/>
            <person name="Gleadow R.M."/>
            <person name="Kulakow P."/>
            <person name="Ferguson M.E."/>
            <person name="Rounsley S."/>
            <person name="Rokhsar D.S."/>
        </authorList>
    </citation>
    <scope>NUCLEOTIDE SEQUENCE [LARGE SCALE GENOMIC DNA]</scope>
    <source>
        <strain evidence="4">cv. AM560-2</strain>
    </source>
</reference>
<evidence type="ECO:0000313" key="3">
    <source>
        <dbReference type="EMBL" id="OAY44529.1"/>
    </source>
</evidence>
<dbReference type="OrthoDB" id="1056497at2759"/>
<dbReference type="PANTHER" id="PTHR34964:SF14">
    <property type="entry name" value="MEMBRANE LIPOPROTEIN"/>
    <property type="match status" value="1"/>
</dbReference>
<keyword evidence="4" id="KW-1185">Reference proteome</keyword>
<dbReference type="PANTHER" id="PTHR34964">
    <property type="entry name" value="MEMBRANE LIPOPROTEIN-RELATED"/>
    <property type="match status" value="1"/>
</dbReference>
<evidence type="ECO:0000256" key="1">
    <source>
        <dbReference type="SAM" id="MobiDB-lite"/>
    </source>
</evidence>
<dbReference type="Gramene" id="Manes.08G158000.1.v8.1">
    <property type="protein sequence ID" value="Manes.08G158000.1.v8.1.CDS.1"/>
    <property type="gene ID" value="Manes.08G158000.v8.1"/>
</dbReference>
<dbReference type="OMA" id="DEGNQEH"/>
<comment type="caution">
    <text evidence="3">The sequence shown here is derived from an EMBL/GenBank/DDBJ whole genome shotgun (WGS) entry which is preliminary data.</text>
</comment>
<feature type="compositionally biased region" description="Basic and acidic residues" evidence="1">
    <location>
        <begin position="159"/>
        <end position="186"/>
    </location>
</feature>
<accession>A0A2C9VGQ0</accession>
<evidence type="ECO:0000313" key="4">
    <source>
        <dbReference type="Proteomes" id="UP000091857"/>
    </source>
</evidence>
<feature type="transmembrane region" description="Helical" evidence="2">
    <location>
        <begin position="20"/>
        <end position="43"/>
    </location>
</feature>
<dbReference type="AlphaFoldDB" id="A0A2C9VGQ0"/>
<protein>
    <submittedName>
        <fullName evidence="3">Uncharacterized protein</fullName>
    </submittedName>
</protein>
<feature type="region of interest" description="Disordered" evidence="1">
    <location>
        <begin position="83"/>
        <end position="196"/>
    </location>
</feature>
<sequence length="196" mass="21689">MPHSAPPSSLEARQGDPRIYFLSAFFFACIVSGGVFLGLYIFLPLYQTQSWYPVAGLILVAVPWIFWFFTYLYRCIKPSYNPSKPSRAVPRSAPGDVEASANEPTNPSSHIDSQMQSTNDVEQSGNDQHSTNDGGRHVHFGGVNVIREYDNDDNQDNNSSRDEQDGREGSESEHGGSPEREKRESEIPLTSSAGLS</sequence>
<gene>
    <name evidence="3" type="ORF">MANES_08G158000v8</name>
</gene>
<keyword evidence="2" id="KW-1133">Transmembrane helix</keyword>
<organism evidence="3 4">
    <name type="scientific">Manihot esculenta</name>
    <name type="common">Cassava</name>
    <name type="synonym">Jatropha manihot</name>
    <dbReference type="NCBI Taxonomy" id="3983"/>
    <lineage>
        <taxon>Eukaryota</taxon>
        <taxon>Viridiplantae</taxon>
        <taxon>Streptophyta</taxon>
        <taxon>Embryophyta</taxon>
        <taxon>Tracheophyta</taxon>
        <taxon>Spermatophyta</taxon>
        <taxon>Magnoliopsida</taxon>
        <taxon>eudicotyledons</taxon>
        <taxon>Gunneridae</taxon>
        <taxon>Pentapetalae</taxon>
        <taxon>rosids</taxon>
        <taxon>fabids</taxon>
        <taxon>Malpighiales</taxon>
        <taxon>Euphorbiaceae</taxon>
        <taxon>Crotonoideae</taxon>
        <taxon>Manihoteae</taxon>
        <taxon>Manihot</taxon>
    </lineage>
</organism>
<dbReference type="Proteomes" id="UP000091857">
    <property type="component" value="Chromosome 8"/>
</dbReference>
<keyword evidence="2" id="KW-0472">Membrane</keyword>
<keyword evidence="2" id="KW-0812">Transmembrane</keyword>
<evidence type="ECO:0000256" key="2">
    <source>
        <dbReference type="SAM" id="Phobius"/>
    </source>
</evidence>
<dbReference type="EMBL" id="CM004394">
    <property type="protein sequence ID" value="OAY44529.1"/>
    <property type="molecule type" value="Genomic_DNA"/>
</dbReference>
<feature type="transmembrane region" description="Helical" evidence="2">
    <location>
        <begin position="50"/>
        <end position="73"/>
    </location>
</feature>
<name>A0A2C9VGQ0_MANES</name>